<reference evidence="1" key="1">
    <citation type="submission" date="2013-07" db="EMBL/GenBank/DDBJ databases">
        <title>The genome of an arbuscular mycorrhizal fungus provides insights into the evolution of the oldest plant symbiosis.</title>
        <authorList>
            <consortium name="DOE Joint Genome Institute"/>
            <person name="Tisserant E."/>
            <person name="Malbreil M."/>
            <person name="Kuo A."/>
            <person name="Kohler A."/>
            <person name="Symeonidi A."/>
            <person name="Balestrini R."/>
            <person name="Charron P."/>
            <person name="Duensing N."/>
            <person name="Frei-dit-Frey N."/>
            <person name="Gianinazzi-Pearson V."/>
            <person name="Gilbert B."/>
            <person name="Handa Y."/>
            <person name="Hijri M."/>
            <person name="Kaul R."/>
            <person name="Kawaguchi M."/>
            <person name="Krajinski F."/>
            <person name="Lammers P."/>
            <person name="Lapierre D."/>
            <person name="Masclaux F.G."/>
            <person name="Murat C."/>
            <person name="Morin E."/>
            <person name="Ndikumana S."/>
            <person name="Pagni M."/>
            <person name="Petitpierre D."/>
            <person name="Requena N."/>
            <person name="Rosikiewicz P."/>
            <person name="Riley R."/>
            <person name="Saito K."/>
            <person name="San Clemente H."/>
            <person name="Shapiro H."/>
            <person name="van Tuinen D."/>
            <person name="Becard G."/>
            <person name="Bonfante P."/>
            <person name="Paszkowski U."/>
            <person name="Shachar-Hill Y."/>
            <person name="Young J.P."/>
            <person name="Sanders I.R."/>
            <person name="Henrissat B."/>
            <person name="Rensing S.A."/>
            <person name="Grigoriev I.V."/>
            <person name="Corradi N."/>
            <person name="Roux C."/>
            <person name="Martin F."/>
        </authorList>
    </citation>
    <scope>NUCLEOTIDE SEQUENCE</scope>
    <source>
        <strain evidence="1">DAOM 197198</strain>
    </source>
</reference>
<dbReference type="HOGENOM" id="CLU_3051555_0_0_1"/>
<organism evidence="1">
    <name type="scientific">Rhizophagus irregularis (strain DAOM 181602 / DAOM 197198 / MUCL 43194)</name>
    <name type="common">Arbuscular mycorrhizal fungus</name>
    <name type="synonym">Glomus intraradices</name>
    <dbReference type="NCBI Taxonomy" id="747089"/>
    <lineage>
        <taxon>Eukaryota</taxon>
        <taxon>Fungi</taxon>
        <taxon>Fungi incertae sedis</taxon>
        <taxon>Mucoromycota</taxon>
        <taxon>Glomeromycotina</taxon>
        <taxon>Glomeromycetes</taxon>
        <taxon>Glomerales</taxon>
        <taxon>Glomeraceae</taxon>
        <taxon>Rhizophagus</taxon>
    </lineage>
</organism>
<protein>
    <submittedName>
        <fullName evidence="1">Uncharacterized protein</fullName>
    </submittedName>
</protein>
<evidence type="ECO:0000313" key="1">
    <source>
        <dbReference type="EMBL" id="ESA06158.1"/>
    </source>
</evidence>
<dbReference type="AlphaFoldDB" id="U9TIM6"/>
<sequence>MNKMNMSNQKYGYYYYLEEEEIYNNDYKPHIYVITEKIIKIIKRFIYLLFIKLT</sequence>
<gene>
    <name evidence="1" type="ORF">GLOINDRAFT_349900</name>
</gene>
<name>U9TIM6_RHIID</name>
<dbReference type="EMBL" id="KI291990">
    <property type="protein sequence ID" value="ESA06158.1"/>
    <property type="molecule type" value="Genomic_DNA"/>
</dbReference>
<proteinExistence type="predicted"/>
<accession>U9TIM6</accession>